<name>A0A0N8ES61_AEDAE</name>
<dbReference type="PANTHER" id="PTHR11008">
    <property type="entry name" value="PROTEIN TAKEOUT-LIKE PROTEIN"/>
    <property type="match status" value="1"/>
</dbReference>
<evidence type="ECO:0000256" key="2">
    <source>
        <dbReference type="ARBA" id="ARBA00023108"/>
    </source>
</evidence>
<dbReference type="SMR" id="A0A0N8ES61"/>
<dbReference type="InterPro" id="IPR010562">
    <property type="entry name" value="Haemolymph_juvenile_hormone-bd"/>
</dbReference>
<accession>A0A0N8ES61</accession>
<reference evidence="4" key="1">
    <citation type="journal article" date="2016" name="PLoS ONE">
        <title>A Deep Insight into the Sialome of Male and Female Aedes aegypti Mosquitoes.</title>
        <authorList>
            <person name="Ribeiro J.M."/>
            <person name="Martin-Martin I."/>
            <person name="Arca B."/>
            <person name="Calvo E."/>
        </authorList>
    </citation>
    <scope>NUCLEOTIDE SEQUENCE</scope>
    <source>
        <strain evidence="4">Liverpool</strain>
        <tissue evidence="4">Salivary glands</tissue>
    </source>
</reference>
<evidence type="ECO:0000313" key="4">
    <source>
        <dbReference type="EMBL" id="JAN95557.1"/>
    </source>
</evidence>
<dbReference type="Gene3D" id="3.15.10.30">
    <property type="entry name" value="Haemolymph juvenile hormone binding protein"/>
    <property type="match status" value="1"/>
</dbReference>
<dbReference type="SMART" id="SM00700">
    <property type="entry name" value="JHBP"/>
    <property type="match status" value="1"/>
</dbReference>
<dbReference type="Pfam" id="PF06585">
    <property type="entry name" value="JHBP"/>
    <property type="match status" value="1"/>
</dbReference>
<proteinExistence type="evidence at transcript level"/>
<keyword evidence="1" id="KW-0732">Signal</keyword>
<sequence length="265" mass="29661">MKTVEMKCARMPQWEALCGYVQGKDCAESIRKVQLPIFLNIAPVLSVCSRSDPNLEKCIMNVVDGIRQNVIDANYGDGRQAPKFDPIYFDRMEINNGAGFRLVLSNVTIRGTGGFVIKKIRSDLAAKKFDIISIIPKMSIVGQYDLSMNILLLRAAGKGDFRLQLNDTIASLKVQYRLAPEGDKNFVRFDPIDLKLKFPKAKFYFTGLFNGDPALEEFGNQAINDNPNLILDEVKPSFEKNLGRVFTDISNSVVEGAEEFELLPP</sequence>
<dbReference type="VEuPathDB" id="VectorBase:AAEL026057"/>
<dbReference type="FunFam" id="3.15.10.30:FF:000001">
    <property type="entry name" value="Takeout-like protein 1"/>
    <property type="match status" value="1"/>
</dbReference>
<comment type="similarity">
    <text evidence="3">Belongs to the TO family.</text>
</comment>
<dbReference type="GO" id="GO:0007623">
    <property type="term" value="P:circadian rhythm"/>
    <property type="evidence" value="ECO:0007669"/>
    <property type="project" value="UniProtKB-ARBA"/>
</dbReference>
<dbReference type="AlphaFoldDB" id="A0A0N8ES61"/>
<dbReference type="PANTHER" id="PTHR11008:SF39">
    <property type="entry name" value="CIRCADIAN CLOCK-CONTROLLED PROTEIN-LIKE PROTEIN"/>
    <property type="match status" value="1"/>
</dbReference>
<keyword evidence="2" id="KW-0090">Biological rhythms</keyword>
<dbReference type="InterPro" id="IPR038606">
    <property type="entry name" value="To_sf"/>
</dbReference>
<evidence type="ECO:0000256" key="3">
    <source>
        <dbReference type="ARBA" id="ARBA00060902"/>
    </source>
</evidence>
<dbReference type="EMBL" id="GDUN01000362">
    <property type="protein sequence ID" value="JAN95557.1"/>
    <property type="molecule type" value="mRNA"/>
</dbReference>
<evidence type="ECO:0000256" key="1">
    <source>
        <dbReference type="ARBA" id="ARBA00022729"/>
    </source>
</evidence>
<protein>
    <submittedName>
        <fullName evidence="4">Putative hemolymph juvenile hormone binding protein</fullName>
    </submittedName>
</protein>
<organism evidence="4">
    <name type="scientific">Aedes aegypti</name>
    <name type="common">Yellowfever mosquito</name>
    <name type="synonym">Culex aegypti</name>
    <dbReference type="NCBI Taxonomy" id="7159"/>
    <lineage>
        <taxon>Eukaryota</taxon>
        <taxon>Metazoa</taxon>
        <taxon>Ecdysozoa</taxon>
        <taxon>Arthropoda</taxon>
        <taxon>Hexapoda</taxon>
        <taxon>Insecta</taxon>
        <taxon>Pterygota</taxon>
        <taxon>Neoptera</taxon>
        <taxon>Endopterygota</taxon>
        <taxon>Diptera</taxon>
        <taxon>Nematocera</taxon>
        <taxon>Culicoidea</taxon>
        <taxon>Culicidae</taxon>
        <taxon>Culicinae</taxon>
        <taxon>Aedini</taxon>
        <taxon>Aedes</taxon>
        <taxon>Stegomyia</taxon>
    </lineage>
</organism>
<dbReference type="GO" id="GO:0005615">
    <property type="term" value="C:extracellular space"/>
    <property type="evidence" value="ECO:0007669"/>
    <property type="project" value="TreeGrafter"/>
</dbReference>